<dbReference type="RefSeq" id="WP_000254090.1">
    <property type="nucleotide sequence ID" value="NZ_CP011931.1"/>
</dbReference>
<proteinExistence type="predicted"/>
<name>A0AAQ1NY17_LEPIR</name>
<evidence type="ECO:0000313" key="2">
    <source>
        <dbReference type="Proteomes" id="UP000234460"/>
    </source>
</evidence>
<gene>
    <name evidence="1" type="ORF">LMANV2_30023</name>
</gene>
<sequence length="62" mass="7293">MVSLMTNKGISTDLYQIEDCKFLLQNPIGTNLGMFYFEFVPKPQKILHDNFLEIFNKMQSFL</sequence>
<dbReference type="EMBL" id="OEJX01000023">
    <property type="protein sequence ID" value="SOR61452.1"/>
    <property type="molecule type" value="Genomic_DNA"/>
</dbReference>
<protein>
    <submittedName>
        <fullName evidence="1">Uncharacterized protein</fullName>
    </submittedName>
</protein>
<organism evidence="1 2">
    <name type="scientific">Leptospira interrogans serovar Manilae</name>
    <dbReference type="NCBI Taxonomy" id="214675"/>
    <lineage>
        <taxon>Bacteria</taxon>
        <taxon>Pseudomonadati</taxon>
        <taxon>Spirochaetota</taxon>
        <taxon>Spirochaetia</taxon>
        <taxon>Leptospirales</taxon>
        <taxon>Leptospiraceae</taxon>
        <taxon>Leptospira</taxon>
    </lineage>
</organism>
<reference evidence="1 2" key="1">
    <citation type="submission" date="2017-11" db="EMBL/GenBank/DDBJ databases">
        <authorList>
            <person name="Lechat P."/>
        </authorList>
    </citation>
    <scope>NUCLEOTIDE SEQUENCE [LARGE SCALE GENOMIC DNA]</scope>
    <source>
        <strain evidence="1">L495</strain>
    </source>
</reference>
<comment type="caution">
    <text evidence="1">The sequence shown here is derived from an EMBL/GenBank/DDBJ whole genome shotgun (WGS) entry which is preliminary data.</text>
</comment>
<dbReference type="AlphaFoldDB" id="A0AAQ1NY17"/>
<dbReference type="Proteomes" id="UP000234460">
    <property type="component" value="Chromosome LMANV2"/>
</dbReference>
<accession>A0AAQ1NY17</accession>
<evidence type="ECO:0000313" key="1">
    <source>
        <dbReference type="EMBL" id="SOR61452.1"/>
    </source>
</evidence>